<proteinExistence type="predicted"/>
<feature type="non-terminal residue" evidence="1">
    <location>
        <position position="60"/>
    </location>
</feature>
<organism evidence="1 2">
    <name type="scientific">Sphenostylis stenocarpa</name>
    <dbReference type="NCBI Taxonomy" id="92480"/>
    <lineage>
        <taxon>Eukaryota</taxon>
        <taxon>Viridiplantae</taxon>
        <taxon>Streptophyta</taxon>
        <taxon>Embryophyta</taxon>
        <taxon>Tracheophyta</taxon>
        <taxon>Spermatophyta</taxon>
        <taxon>Magnoliopsida</taxon>
        <taxon>eudicotyledons</taxon>
        <taxon>Gunneridae</taxon>
        <taxon>Pentapetalae</taxon>
        <taxon>rosids</taxon>
        <taxon>fabids</taxon>
        <taxon>Fabales</taxon>
        <taxon>Fabaceae</taxon>
        <taxon>Papilionoideae</taxon>
        <taxon>50 kb inversion clade</taxon>
        <taxon>NPAAA clade</taxon>
        <taxon>indigoferoid/millettioid clade</taxon>
        <taxon>Phaseoleae</taxon>
        <taxon>Sphenostylis</taxon>
    </lineage>
</organism>
<gene>
    <name evidence="1" type="ORF">AYBTSS11_LOCUS20803</name>
</gene>
<accession>A0AA86VZK4</accession>
<sequence>WPRDSPIFPEGSGPNNSCFAVGFTIGEEPSRATERDDLATWEETVGEDLQEEEFQTDFEK</sequence>
<dbReference type="EMBL" id="OY731403">
    <property type="protein sequence ID" value="CAJ1965368.1"/>
    <property type="molecule type" value="Genomic_DNA"/>
</dbReference>
<protein>
    <submittedName>
        <fullName evidence="1">Uncharacterized protein</fullName>
    </submittedName>
</protein>
<name>A0AA86VZK4_9FABA</name>
<dbReference type="Gramene" id="rna-AYBTSS11_LOCUS20803">
    <property type="protein sequence ID" value="CAJ1965368.1"/>
    <property type="gene ID" value="gene-AYBTSS11_LOCUS20803"/>
</dbReference>
<keyword evidence="2" id="KW-1185">Reference proteome</keyword>
<evidence type="ECO:0000313" key="2">
    <source>
        <dbReference type="Proteomes" id="UP001189624"/>
    </source>
</evidence>
<evidence type="ECO:0000313" key="1">
    <source>
        <dbReference type="EMBL" id="CAJ1965368.1"/>
    </source>
</evidence>
<feature type="non-terminal residue" evidence="1">
    <location>
        <position position="1"/>
    </location>
</feature>
<dbReference type="AlphaFoldDB" id="A0AA86VZK4"/>
<reference evidence="1" key="1">
    <citation type="submission" date="2023-10" db="EMBL/GenBank/DDBJ databases">
        <authorList>
            <person name="Domelevo Entfellner J.-B."/>
        </authorList>
    </citation>
    <scope>NUCLEOTIDE SEQUENCE</scope>
</reference>
<dbReference type="Proteomes" id="UP001189624">
    <property type="component" value="Chromosome 6"/>
</dbReference>